<keyword evidence="5" id="KW-1133">Transmembrane helix</keyword>
<keyword evidence="8" id="KW-1185">Reference proteome</keyword>
<sequence>MCGFMIKRSDGRPKYLLYFILKYLLYFSPKYLLYYSANPKYLLCYSPKYLLCYSPKYLFYYSPNPKYLLYYSPKYLLYFNPKYLFYFSPKYLLYFNPKYLFYFSPNPFSPKYLVVNADESEPGTCNDREIMGHNPHVPLEGCLIAGRAVGARAVLILNRLTVWSTKARRPPTDHSSRSRSKLPRLWSQDGVVSRLRS</sequence>
<dbReference type="InterPro" id="IPR050837">
    <property type="entry name" value="ComplexI_51kDa_subunit"/>
</dbReference>
<dbReference type="Gene3D" id="3.40.50.11540">
    <property type="entry name" value="NADH-ubiquinone oxidoreductase 51kDa subunit"/>
    <property type="match status" value="1"/>
</dbReference>
<reference evidence="7" key="2">
    <citation type="submission" date="2020-11" db="EMBL/GenBank/DDBJ databases">
        <authorList>
            <person name="McCartney M.A."/>
            <person name="Auch B."/>
            <person name="Kono T."/>
            <person name="Mallez S."/>
            <person name="Becker A."/>
            <person name="Gohl D.M."/>
            <person name="Silverstein K.A.T."/>
            <person name="Koren S."/>
            <person name="Bechman K.B."/>
            <person name="Herman A."/>
            <person name="Abrahante J.E."/>
            <person name="Garbe J."/>
        </authorList>
    </citation>
    <scope>NUCLEOTIDE SEQUENCE</scope>
    <source>
        <strain evidence="7">Duluth1</strain>
        <tissue evidence="7">Whole animal</tissue>
    </source>
</reference>
<name>A0A9D4HZE6_DREPO</name>
<evidence type="ECO:0000256" key="3">
    <source>
        <dbReference type="ARBA" id="ARBA00023004"/>
    </source>
</evidence>
<evidence type="ECO:0000256" key="5">
    <source>
        <dbReference type="SAM" id="Phobius"/>
    </source>
</evidence>
<keyword evidence="5" id="KW-0472">Membrane</keyword>
<feature type="transmembrane region" description="Helical" evidence="5">
    <location>
        <begin position="15"/>
        <end position="34"/>
    </location>
</feature>
<evidence type="ECO:0000313" key="7">
    <source>
        <dbReference type="EMBL" id="KAH3738458.1"/>
    </source>
</evidence>
<dbReference type="GO" id="GO:0046872">
    <property type="term" value="F:metal ion binding"/>
    <property type="evidence" value="ECO:0007669"/>
    <property type="project" value="UniProtKB-KW"/>
</dbReference>
<dbReference type="GO" id="GO:0051539">
    <property type="term" value="F:4 iron, 4 sulfur cluster binding"/>
    <property type="evidence" value="ECO:0007669"/>
    <property type="project" value="UniProtKB-KW"/>
</dbReference>
<dbReference type="SUPFAM" id="SSF142019">
    <property type="entry name" value="Nqo1 FMN-binding domain-like"/>
    <property type="match status" value="1"/>
</dbReference>
<keyword evidence="2" id="KW-0479">Metal-binding</keyword>
<dbReference type="Pfam" id="PF01512">
    <property type="entry name" value="Complex1_51K"/>
    <property type="match status" value="1"/>
</dbReference>
<accession>A0A9D4HZE6</accession>
<gene>
    <name evidence="7" type="ORF">DPMN_045092</name>
</gene>
<evidence type="ECO:0000256" key="2">
    <source>
        <dbReference type="ARBA" id="ARBA00022723"/>
    </source>
</evidence>
<organism evidence="7 8">
    <name type="scientific">Dreissena polymorpha</name>
    <name type="common">Zebra mussel</name>
    <name type="synonym">Mytilus polymorpha</name>
    <dbReference type="NCBI Taxonomy" id="45954"/>
    <lineage>
        <taxon>Eukaryota</taxon>
        <taxon>Metazoa</taxon>
        <taxon>Spiralia</taxon>
        <taxon>Lophotrochozoa</taxon>
        <taxon>Mollusca</taxon>
        <taxon>Bivalvia</taxon>
        <taxon>Autobranchia</taxon>
        <taxon>Heteroconchia</taxon>
        <taxon>Euheterodonta</taxon>
        <taxon>Imparidentia</taxon>
        <taxon>Neoheterodontei</taxon>
        <taxon>Myida</taxon>
        <taxon>Dreissenoidea</taxon>
        <taxon>Dreissenidae</taxon>
        <taxon>Dreissena</taxon>
    </lineage>
</organism>
<evidence type="ECO:0000313" key="8">
    <source>
        <dbReference type="Proteomes" id="UP000828390"/>
    </source>
</evidence>
<protein>
    <recommendedName>
        <fullName evidence="6">NADH-ubiquinone oxidoreductase 51kDa subunit FMN-binding domain-containing protein</fullName>
    </recommendedName>
</protein>
<dbReference type="EMBL" id="JAIWYP010000011">
    <property type="protein sequence ID" value="KAH3738458.1"/>
    <property type="molecule type" value="Genomic_DNA"/>
</dbReference>
<dbReference type="PANTHER" id="PTHR11780:SF10">
    <property type="entry name" value="NADH DEHYDROGENASE [UBIQUINONE] FLAVOPROTEIN 1, MITOCHONDRIAL"/>
    <property type="match status" value="1"/>
</dbReference>
<dbReference type="PANTHER" id="PTHR11780">
    <property type="entry name" value="NADH-UBIQUINONE OXIDOREDUCTASE FLAVOPROTEIN 1 NDUFV1"/>
    <property type="match status" value="1"/>
</dbReference>
<keyword evidence="3" id="KW-0408">Iron</keyword>
<dbReference type="InterPro" id="IPR037225">
    <property type="entry name" value="Nuo51_FMN-bd_sf"/>
</dbReference>
<feature type="domain" description="NADH-ubiquinone oxidoreductase 51kDa subunit FMN-binding" evidence="6">
    <location>
        <begin position="109"/>
        <end position="157"/>
    </location>
</feature>
<keyword evidence="5" id="KW-0812">Transmembrane</keyword>
<reference evidence="7" key="1">
    <citation type="journal article" date="2019" name="bioRxiv">
        <title>The Genome of the Zebra Mussel, Dreissena polymorpha: A Resource for Invasive Species Research.</title>
        <authorList>
            <person name="McCartney M.A."/>
            <person name="Auch B."/>
            <person name="Kono T."/>
            <person name="Mallez S."/>
            <person name="Zhang Y."/>
            <person name="Obille A."/>
            <person name="Becker A."/>
            <person name="Abrahante J.E."/>
            <person name="Garbe J."/>
            <person name="Badalamenti J.P."/>
            <person name="Herman A."/>
            <person name="Mangelson H."/>
            <person name="Liachko I."/>
            <person name="Sullivan S."/>
            <person name="Sone E.D."/>
            <person name="Koren S."/>
            <person name="Silverstein K.A.T."/>
            <person name="Beckman K.B."/>
            <person name="Gohl D.M."/>
        </authorList>
    </citation>
    <scope>NUCLEOTIDE SEQUENCE</scope>
    <source>
        <strain evidence="7">Duluth1</strain>
        <tissue evidence="7">Whole animal</tissue>
    </source>
</reference>
<dbReference type="AlphaFoldDB" id="A0A9D4HZE6"/>
<keyword evidence="1" id="KW-0004">4Fe-4S</keyword>
<evidence type="ECO:0000256" key="1">
    <source>
        <dbReference type="ARBA" id="ARBA00022485"/>
    </source>
</evidence>
<evidence type="ECO:0000259" key="6">
    <source>
        <dbReference type="Pfam" id="PF01512"/>
    </source>
</evidence>
<comment type="caution">
    <text evidence="7">The sequence shown here is derived from an EMBL/GenBank/DDBJ whole genome shotgun (WGS) entry which is preliminary data.</text>
</comment>
<dbReference type="GO" id="GO:0006120">
    <property type="term" value="P:mitochondrial electron transport, NADH to ubiquinone"/>
    <property type="evidence" value="ECO:0007669"/>
    <property type="project" value="TreeGrafter"/>
</dbReference>
<dbReference type="Proteomes" id="UP000828390">
    <property type="component" value="Unassembled WGS sequence"/>
</dbReference>
<dbReference type="GO" id="GO:0005739">
    <property type="term" value="C:mitochondrion"/>
    <property type="evidence" value="ECO:0007669"/>
    <property type="project" value="GOC"/>
</dbReference>
<evidence type="ECO:0000256" key="4">
    <source>
        <dbReference type="ARBA" id="ARBA00023014"/>
    </source>
</evidence>
<dbReference type="InterPro" id="IPR011538">
    <property type="entry name" value="Nuo51_FMN-bd"/>
</dbReference>
<keyword evidence="4" id="KW-0411">Iron-sulfur</keyword>
<proteinExistence type="predicted"/>